<keyword evidence="2" id="KW-1133">Transmembrane helix</keyword>
<feature type="non-terminal residue" evidence="3">
    <location>
        <position position="318"/>
    </location>
</feature>
<accession>A0ABR5ISW4</accession>
<protein>
    <recommendedName>
        <fullName evidence="5">Integral membrane protein</fullName>
    </recommendedName>
</protein>
<feature type="compositionally biased region" description="Low complexity" evidence="1">
    <location>
        <begin position="195"/>
        <end position="215"/>
    </location>
</feature>
<feature type="region of interest" description="Disordered" evidence="1">
    <location>
        <begin position="73"/>
        <end position="165"/>
    </location>
</feature>
<comment type="caution">
    <text evidence="3">The sequence shown here is derived from an EMBL/GenBank/DDBJ whole genome shotgun (WGS) entry which is preliminary data.</text>
</comment>
<dbReference type="Proteomes" id="UP000037020">
    <property type="component" value="Unassembled WGS sequence"/>
</dbReference>
<reference evidence="3 4" key="1">
    <citation type="submission" date="2015-07" db="EMBL/GenBank/DDBJ databases">
        <authorList>
            <person name="Ju K.-S."/>
            <person name="Doroghazi J.R."/>
            <person name="Metcalf W.W."/>
        </authorList>
    </citation>
    <scope>NUCLEOTIDE SEQUENCE [LARGE SCALE GENOMIC DNA]</scope>
    <source>
        <strain evidence="3 4">NRRL B-3589</strain>
    </source>
</reference>
<evidence type="ECO:0000313" key="3">
    <source>
        <dbReference type="EMBL" id="KOG56368.1"/>
    </source>
</evidence>
<keyword evidence="2" id="KW-0812">Transmembrane</keyword>
<organism evidence="3 4">
    <name type="scientific">Streptomyces varsoviensis</name>
    <dbReference type="NCBI Taxonomy" id="67373"/>
    <lineage>
        <taxon>Bacteria</taxon>
        <taxon>Bacillati</taxon>
        <taxon>Actinomycetota</taxon>
        <taxon>Actinomycetes</taxon>
        <taxon>Kitasatosporales</taxon>
        <taxon>Streptomycetaceae</taxon>
        <taxon>Streptomyces</taxon>
    </lineage>
</organism>
<sequence length="318" mass="33198">MGIESDQLVYDYLSRVGDLAQQRGLPSGERMRLVARLRTDIDQQRAALGMAENPSAVKRILAKLGAPEKIVESEGGTAGAAGAAPVHSPVTGRPRTSAREKLSGLTGLAGRGGRGDSAAKVPTPRVEDEPERSPTAALPPHLAGEDELGPGLAAPDWWRIEPGPFTEGETVHGFVGGIEIPEILKPPPKPDSEPGAGTKAGAKATASGRGPVEQAPAEDDEAADAEDEAEGAAEETAARRRLRILPRRGEGSGVRMSPLIVLAAVLLVVGAVLGNWIVLGLGWLLAYTTRRLSRTESQWAVMVVPGLTAAGGIVWLWG</sequence>
<evidence type="ECO:0000256" key="2">
    <source>
        <dbReference type="SAM" id="Phobius"/>
    </source>
</evidence>
<gene>
    <name evidence="3" type="ORF">ADK38_43330</name>
</gene>
<name>A0ABR5ISW4_9ACTN</name>
<proteinExistence type="predicted"/>
<evidence type="ECO:0000313" key="4">
    <source>
        <dbReference type="Proteomes" id="UP000037020"/>
    </source>
</evidence>
<evidence type="ECO:0008006" key="5">
    <source>
        <dbReference type="Google" id="ProtNLM"/>
    </source>
</evidence>
<feature type="compositionally biased region" description="Acidic residues" evidence="1">
    <location>
        <begin position="216"/>
        <end position="233"/>
    </location>
</feature>
<keyword evidence="4" id="KW-1185">Reference proteome</keyword>
<feature type="transmembrane region" description="Helical" evidence="2">
    <location>
        <begin position="299"/>
        <end position="317"/>
    </location>
</feature>
<keyword evidence="2" id="KW-0472">Membrane</keyword>
<feature type="transmembrane region" description="Helical" evidence="2">
    <location>
        <begin position="259"/>
        <end position="287"/>
    </location>
</feature>
<feature type="region of interest" description="Disordered" evidence="1">
    <location>
        <begin position="180"/>
        <end position="236"/>
    </location>
</feature>
<dbReference type="EMBL" id="LGUT01004236">
    <property type="protein sequence ID" value="KOG56368.1"/>
    <property type="molecule type" value="Genomic_DNA"/>
</dbReference>
<evidence type="ECO:0000256" key="1">
    <source>
        <dbReference type="SAM" id="MobiDB-lite"/>
    </source>
</evidence>